<keyword evidence="1" id="KW-1133">Transmembrane helix</keyword>
<sequence>MAGEWVWVVGGLTQLQETAGREVEEGGRGGAVDGPPPVGQQRVFAVLRQPDWAVTTGPDADHSLRRPGLLLSAGWVGIALLGVLVAGRFGRWTLFVAFLAMMPGNFGSAHGWLSHAMDRSGPLVGETVAIVCFGALAAYYATLAVLERRAPHTVTGEVLRMEPRRRESAPRFLALDTGETDRTRLCVLSPASAPSASGPWPGVCPWSGRAWRSRPRGSWCR</sequence>
<evidence type="ECO:0008006" key="3">
    <source>
        <dbReference type="Google" id="ProtNLM"/>
    </source>
</evidence>
<evidence type="ECO:0000256" key="1">
    <source>
        <dbReference type="SAM" id="Phobius"/>
    </source>
</evidence>
<name>A0AAU2GTZ9_9ACTN</name>
<accession>A0AAU2GTZ9</accession>
<feature type="transmembrane region" description="Helical" evidence="1">
    <location>
        <begin position="68"/>
        <end position="87"/>
    </location>
</feature>
<dbReference type="AlphaFoldDB" id="A0AAU2GTZ9"/>
<keyword evidence="1" id="KW-0472">Membrane</keyword>
<gene>
    <name evidence="2" type="ORF">OHV25_03060</name>
</gene>
<protein>
    <recommendedName>
        <fullName evidence="3">FUSC family protein</fullName>
    </recommendedName>
</protein>
<proteinExistence type="predicted"/>
<evidence type="ECO:0000313" key="2">
    <source>
        <dbReference type="EMBL" id="WTU38614.1"/>
    </source>
</evidence>
<feature type="transmembrane region" description="Helical" evidence="1">
    <location>
        <begin position="94"/>
        <end position="113"/>
    </location>
</feature>
<dbReference type="EMBL" id="CP108253">
    <property type="protein sequence ID" value="WTU38614.1"/>
    <property type="molecule type" value="Genomic_DNA"/>
</dbReference>
<reference evidence="2" key="1">
    <citation type="submission" date="2022-10" db="EMBL/GenBank/DDBJ databases">
        <title>The complete genomes of actinobacterial strains from the NBC collection.</title>
        <authorList>
            <person name="Joergensen T.S."/>
            <person name="Alvarez Arevalo M."/>
            <person name="Sterndorff E.B."/>
            <person name="Faurdal D."/>
            <person name="Vuksanovic O."/>
            <person name="Mourched A.-S."/>
            <person name="Charusanti P."/>
            <person name="Shaw S."/>
            <person name="Blin K."/>
            <person name="Weber T."/>
        </authorList>
    </citation>
    <scope>NUCLEOTIDE SEQUENCE</scope>
    <source>
        <strain evidence="2">NBC_00060</strain>
    </source>
</reference>
<organism evidence="2">
    <name type="scientific">Streptomyces sp. NBC_00060</name>
    <dbReference type="NCBI Taxonomy" id="2975636"/>
    <lineage>
        <taxon>Bacteria</taxon>
        <taxon>Bacillati</taxon>
        <taxon>Actinomycetota</taxon>
        <taxon>Actinomycetes</taxon>
        <taxon>Kitasatosporales</taxon>
        <taxon>Streptomycetaceae</taxon>
        <taxon>Streptomyces</taxon>
    </lineage>
</organism>
<feature type="transmembrane region" description="Helical" evidence="1">
    <location>
        <begin position="128"/>
        <end position="146"/>
    </location>
</feature>
<keyword evidence="1" id="KW-0812">Transmembrane</keyword>